<name>A0A8T0HAR4_CERPU</name>
<evidence type="ECO:0000256" key="1">
    <source>
        <dbReference type="SAM" id="SignalP"/>
    </source>
</evidence>
<evidence type="ECO:0000313" key="3">
    <source>
        <dbReference type="Proteomes" id="UP000822688"/>
    </source>
</evidence>
<accession>A0A8T0HAR4</accession>
<dbReference type="Proteomes" id="UP000822688">
    <property type="component" value="Chromosome 7"/>
</dbReference>
<keyword evidence="1" id="KW-0732">Signal</keyword>
<dbReference type="EMBL" id="CM026428">
    <property type="protein sequence ID" value="KAG0567975.1"/>
    <property type="molecule type" value="Genomic_DNA"/>
</dbReference>
<organism evidence="2 3">
    <name type="scientific">Ceratodon purpureus</name>
    <name type="common">Fire moss</name>
    <name type="synonym">Dicranum purpureum</name>
    <dbReference type="NCBI Taxonomy" id="3225"/>
    <lineage>
        <taxon>Eukaryota</taxon>
        <taxon>Viridiplantae</taxon>
        <taxon>Streptophyta</taxon>
        <taxon>Embryophyta</taxon>
        <taxon>Bryophyta</taxon>
        <taxon>Bryophytina</taxon>
        <taxon>Bryopsida</taxon>
        <taxon>Dicranidae</taxon>
        <taxon>Pseudoditrichales</taxon>
        <taxon>Ditrichaceae</taxon>
        <taxon>Ceratodon</taxon>
    </lineage>
</organism>
<comment type="caution">
    <text evidence="2">The sequence shown here is derived from an EMBL/GenBank/DDBJ whole genome shotgun (WGS) entry which is preliminary data.</text>
</comment>
<evidence type="ECO:0008006" key="4">
    <source>
        <dbReference type="Google" id="ProtNLM"/>
    </source>
</evidence>
<protein>
    <recommendedName>
        <fullName evidence="4">Secreted protein</fullName>
    </recommendedName>
</protein>
<reference evidence="2" key="1">
    <citation type="submission" date="2020-06" db="EMBL/GenBank/DDBJ databases">
        <title>WGS assembly of Ceratodon purpureus strain R40.</title>
        <authorList>
            <person name="Carey S.B."/>
            <person name="Jenkins J."/>
            <person name="Shu S."/>
            <person name="Lovell J.T."/>
            <person name="Sreedasyam A."/>
            <person name="Maumus F."/>
            <person name="Tiley G.P."/>
            <person name="Fernandez-Pozo N."/>
            <person name="Barry K."/>
            <person name="Chen C."/>
            <person name="Wang M."/>
            <person name="Lipzen A."/>
            <person name="Daum C."/>
            <person name="Saski C.A."/>
            <person name="Payton A.C."/>
            <person name="Mcbreen J.C."/>
            <person name="Conrad R.E."/>
            <person name="Kollar L.M."/>
            <person name="Olsson S."/>
            <person name="Huttunen S."/>
            <person name="Landis J.B."/>
            <person name="Wickett N.J."/>
            <person name="Johnson M.G."/>
            <person name="Rensing S.A."/>
            <person name="Grimwood J."/>
            <person name="Schmutz J."/>
            <person name="Mcdaniel S.F."/>
        </authorList>
    </citation>
    <scope>NUCLEOTIDE SEQUENCE</scope>
    <source>
        <strain evidence="2">R40</strain>
    </source>
</reference>
<dbReference type="AlphaFoldDB" id="A0A8T0HAR4"/>
<evidence type="ECO:0000313" key="2">
    <source>
        <dbReference type="EMBL" id="KAG0567975.1"/>
    </source>
</evidence>
<gene>
    <name evidence="2" type="ORF">KC19_7G176400</name>
</gene>
<proteinExistence type="predicted"/>
<feature type="chain" id="PRO_5035751301" description="Secreted protein" evidence="1">
    <location>
        <begin position="31"/>
        <end position="62"/>
    </location>
</feature>
<keyword evidence="3" id="KW-1185">Reference proteome</keyword>
<feature type="signal peptide" evidence="1">
    <location>
        <begin position="1"/>
        <end position="30"/>
    </location>
</feature>
<sequence>MCFFPFLFSHQGLRIKFELFSLFCWTCALAHESVFHFQFSFFVTKGGPHIGFLGLLVARDCV</sequence>